<dbReference type="InterPro" id="IPR001478">
    <property type="entry name" value="PDZ"/>
</dbReference>
<name>A0ABY5UVY4_9BACT</name>
<dbReference type="PANTHER" id="PTHR22939:SF129">
    <property type="entry name" value="SERINE PROTEASE HTRA2, MITOCHONDRIAL"/>
    <property type="match status" value="1"/>
</dbReference>
<keyword evidence="3" id="KW-0378">Hydrolase</keyword>
<keyword evidence="4" id="KW-0732">Signal</keyword>
<dbReference type="SUPFAM" id="SSF50494">
    <property type="entry name" value="Trypsin-like serine proteases"/>
    <property type="match status" value="1"/>
</dbReference>
<dbReference type="Gene3D" id="2.40.10.120">
    <property type="match status" value="1"/>
</dbReference>
<dbReference type="EMBL" id="CP102294">
    <property type="protein sequence ID" value="UWN56265.1"/>
    <property type="molecule type" value="Genomic_DNA"/>
</dbReference>
<dbReference type="Proteomes" id="UP001059295">
    <property type="component" value="Chromosome"/>
</dbReference>
<dbReference type="SMART" id="SM00228">
    <property type="entry name" value="PDZ"/>
    <property type="match status" value="1"/>
</dbReference>
<dbReference type="Gene3D" id="2.30.42.10">
    <property type="match status" value="2"/>
</dbReference>
<evidence type="ECO:0000259" key="5">
    <source>
        <dbReference type="PROSITE" id="PS50106"/>
    </source>
</evidence>
<dbReference type="RefSeq" id="WP_034283051.1">
    <property type="nucleotide sequence ID" value="NZ_CAPH01000013.1"/>
</dbReference>
<reference evidence="6" key="1">
    <citation type="journal article" date="2022" name="Cell">
        <title>Design, construction, and in vivo augmentation of a complex gut microbiome.</title>
        <authorList>
            <person name="Cheng A.G."/>
            <person name="Ho P.Y."/>
            <person name="Aranda-Diaz A."/>
            <person name="Jain S."/>
            <person name="Yu F.B."/>
            <person name="Meng X."/>
            <person name="Wang M."/>
            <person name="Iakiviak M."/>
            <person name="Nagashima K."/>
            <person name="Zhao A."/>
            <person name="Murugkar P."/>
            <person name="Patil A."/>
            <person name="Atabakhsh K."/>
            <person name="Weakley A."/>
            <person name="Yan J."/>
            <person name="Brumbaugh A.R."/>
            <person name="Higginbottom S."/>
            <person name="Dimas A."/>
            <person name="Shiver A.L."/>
            <person name="Deutschbauer A."/>
            <person name="Neff N."/>
            <person name="Sonnenburg J.L."/>
            <person name="Huang K.C."/>
            <person name="Fischbach M.A."/>
        </authorList>
    </citation>
    <scope>NUCLEOTIDE SEQUENCE</scope>
    <source>
        <strain evidence="6">AP11</strain>
    </source>
</reference>
<dbReference type="PRINTS" id="PR00834">
    <property type="entry name" value="PROTEASES2C"/>
</dbReference>
<dbReference type="InterPro" id="IPR001940">
    <property type="entry name" value="Peptidase_S1C"/>
</dbReference>
<dbReference type="SUPFAM" id="SSF50156">
    <property type="entry name" value="PDZ domain-like"/>
    <property type="match status" value="2"/>
</dbReference>
<evidence type="ECO:0000256" key="1">
    <source>
        <dbReference type="ARBA" id="ARBA00010541"/>
    </source>
</evidence>
<dbReference type="GeneID" id="82891310"/>
<sequence length="496" mass="52850">MRKVLLFAGMLAASMAAGAATAYSVARATEKGEAYAAPSTEFASNVGTHFTSYEPGSYPDLTYAAENAVKGVVNIVNTQEVENDYYSGGGGFEQFFEFFGMPRGYQQQPQQPRERKSGGSGVIISPDGYIVTNNHVVENATKLRVTLNDNRSFDAKVIGTDPTTDVALIKIDATDLPTIPMGDSDDLRLGEWVLAIGSPFDLRSTITAGIVSAKGRSLKALPSQFSLESFIQTDAAVNPGNSGGALVNAKGELVGINTLIQSRSGTYIGYAFAVPTSIVKKVVVDLKEHGVVQRAMLGIQYIPLTEEFLETEEGKKTGIREPGGIYVAEVDPEGAAHAAGIRSGDVIVEINGIKIDGSAQLSEEIAKHRPNDKVTVGVKKGSDVKQIEVVLRNKAGNTEVITKDIVSAYDALGGQFAEVSERTKKALKIGGGVQVVGIEPGGILESARIRKGYIITNINDRPVRSIGDLNRITSKIEYIEGVYPDGRVVAYSPTVK</sequence>
<dbReference type="Pfam" id="PF13365">
    <property type="entry name" value="Trypsin_2"/>
    <property type="match status" value="1"/>
</dbReference>
<evidence type="ECO:0000313" key="7">
    <source>
        <dbReference type="Proteomes" id="UP001059295"/>
    </source>
</evidence>
<dbReference type="InterPro" id="IPR009003">
    <property type="entry name" value="Peptidase_S1_PA"/>
</dbReference>
<organism evidence="6 7">
    <name type="scientific">Alistipes ihumii AP11</name>
    <dbReference type="NCBI Taxonomy" id="1211813"/>
    <lineage>
        <taxon>Bacteria</taxon>
        <taxon>Pseudomonadati</taxon>
        <taxon>Bacteroidota</taxon>
        <taxon>Bacteroidia</taxon>
        <taxon>Bacteroidales</taxon>
        <taxon>Rikenellaceae</taxon>
        <taxon>Alistipes</taxon>
    </lineage>
</organism>
<dbReference type="Pfam" id="PF13180">
    <property type="entry name" value="PDZ_2"/>
    <property type="match status" value="1"/>
</dbReference>
<comment type="similarity">
    <text evidence="1">Belongs to the peptidase S1C family.</text>
</comment>
<evidence type="ECO:0000256" key="3">
    <source>
        <dbReference type="ARBA" id="ARBA00022801"/>
    </source>
</evidence>
<dbReference type="PROSITE" id="PS50106">
    <property type="entry name" value="PDZ"/>
    <property type="match status" value="1"/>
</dbReference>
<proteinExistence type="inferred from homology"/>
<evidence type="ECO:0000256" key="4">
    <source>
        <dbReference type="SAM" id="SignalP"/>
    </source>
</evidence>
<feature type="chain" id="PRO_5046997818" evidence="4">
    <location>
        <begin position="20"/>
        <end position="496"/>
    </location>
</feature>
<feature type="domain" description="PDZ" evidence="5">
    <location>
        <begin position="305"/>
        <end position="357"/>
    </location>
</feature>
<keyword evidence="7" id="KW-1185">Reference proteome</keyword>
<evidence type="ECO:0000256" key="2">
    <source>
        <dbReference type="ARBA" id="ARBA00022670"/>
    </source>
</evidence>
<accession>A0ABY5UVY4</accession>
<feature type="signal peptide" evidence="4">
    <location>
        <begin position="1"/>
        <end position="19"/>
    </location>
</feature>
<gene>
    <name evidence="6" type="ORF">NQ491_06210</name>
</gene>
<dbReference type="InterPro" id="IPR036034">
    <property type="entry name" value="PDZ_sf"/>
</dbReference>
<keyword evidence="2" id="KW-0645">Protease</keyword>
<protein>
    <submittedName>
        <fullName evidence="6">Trypsin-like peptidase domain-containing protein</fullName>
    </submittedName>
</protein>
<dbReference type="PANTHER" id="PTHR22939">
    <property type="entry name" value="SERINE PROTEASE FAMILY S1C HTRA-RELATED"/>
    <property type="match status" value="1"/>
</dbReference>
<evidence type="ECO:0000313" key="6">
    <source>
        <dbReference type="EMBL" id="UWN56265.1"/>
    </source>
</evidence>